<evidence type="ECO:0000259" key="5">
    <source>
        <dbReference type="PROSITE" id="PS50002"/>
    </source>
</evidence>
<feature type="compositionally biased region" description="Pro residues" evidence="4">
    <location>
        <begin position="295"/>
        <end position="310"/>
    </location>
</feature>
<dbReference type="SUPFAM" id="SSF48350">
    <property type="entry name" value="GTPase activation domain, GAP"/>
    <property type="match status" value="1"/>
</dbReference>
<dbReference type="Proteomes" id="UP000018468">
    <property type="component" value="Linkage group LG15"/>
</dbReference>
<feature type="domain" description="WW" evidence="7">
    <location>
        <begin position="251"/>
        <end position="285"/>
    </location>
</feature>
<dbReference type="InterPro" id="IPR001202">
    <property type="entry name" value="WW_dom"/>
</dbReference>
<sequence>VLVEFEYQYTGRDGGLVSIKPNERYVLLAKTNDHWWHVRKDEHTKPFYIPAKYVKELPQRSITQKPCNTWIRDSEPAGFKEVNTLVHVSRCCLQDNKVIFLKISNGRLRSPPSCGDSGIELYTVLEKARENVTEGKIHSLSVASICILLRRNIHGIVKSLKAVLCHFKDLILIEFCSFLMAEENLYWGQSLAVRHSATVLLGSLKDNSLCINNKSSQSENPNTAVYVNVSELRKSASLSSPTDPAPGRHLSSESPEWEVHTDAESGQEFYYNPATGQTTWDSPFLDRDAPLEEQPSPPLSPSASPSPTPPASGGQGSEWQKLLDDDSSGPCRQLQWIRSVDDLGQTYFYTTDGTKSQWNLPEEVELGTLRLDNFTPPSCNTNLSIAKLYTLICIIKFCKSGDRISKFFPSHRRNVSDYGSDVSSSGNSPELLHHTLEKAGILNKTKVADNGKKLRKNWAQSWTVLHGGILTFNKDPKSQQSGTASKTNQIVPEYTVELRGATISWAGKDKSSKKNVLELKTRHGSEYLIQYDTESIIQDWHKVIMDTIRQLDHGHHSEEEDGDFGGSEKSPGPTDRDEKDKKRAATKPAAPSSAGDAEQKKVRTKLKKFLQKRPTLQSVKERGYIRDQVFGCRLDALCERENVTIPTFVEKCIQAVEKRGGEKGLEIDGIYRVSGNLAVIQKLRIKVDQEESLNLEDGQWEDIHVITGALKLFFRELPEPLFPFSHFNNFIAAINIGDNSQKVTYMRDLVRSLPQPNQDTMQELFRHLRRVIERREDNRMSVQSIAIVFGPTLLRPETESANITMYMVFQNQIVEYILNEYDRIFYPS</sequence>
<dbReference type="GO" id="GO:0005096">
    <property type="term" value="F:GTPase activator activity"/>
    <property type="evidence" value="ECO:0000318"/>
    <property type="project" value="GO_Central"/>
</dbReference>
<dbReference type="SMART" id="SM00233">
    <property type="entry name" value="PH"/>
    <property type="match status" value="1"/>
</dbReference>
<reference evidence="9" key="2">
    <citation type="submission" date="2025-08" db="UniProtKB">
        <authorList>
            <consortium name="Ensembl"/>
        </authorList>
    </citation>
    <scope>IDENTIFICATION</scope>
</reference>
<dbReference type="AlphaFoldDB" id="W5N6C8"/>
<feature type="domain" description="SH3" evidence="5">
    <location>
        <begin position="1"/>
        <end position="59"/>
    </location>
</feature>
<dbReference type="InterPro" id="IPR008936">
    <property type="entry name" value="Rho_GTPase_activation_prot"/>
</dbReference>
<dbReference type="PROSITE" id="PS01159">
    <property type="entry name" value="WW_DOMAIN_1"/>
    <property type="match status" value="1"/>
</dbReference>
<keyword evidence="10" id="KW-1185">Reference proteome</keyword>
<dbReference type="CDD" id="cd00201">
    <property type="entry name" value="WW"/>
    <property type="match status" value="1"/>
</dbReference>
<evidence type="ECO:0000259" key="7">
    <source>
        <dbReference type="PROSITE" id="PS50020"/>
    </source>
</evidence>
<dbReference type="InterPro" id="IPR036020">
    <property type="entry name" value="WW_dom_sf"/>
</dbReference>
<dbReference type="PANTHER" id="PTHR23176">
    <property type="entry name" value="RHO/RAC/CDC GTPASE-ACTIVATING PROTEIN"/>
    <property type="match status" value="1"/>
</dbReference>
<reference evidence="10" key="1">
    <citation type="submission" date="2011-12" db="EMBL/GenBank/DDBJ databases">
        <title>The Draft Genome of Lepisosteus oculatus.</title>
        <authorList>
            <consortium name="The Broad Institute Genome Assembly &amp; Analysis Group"/>
            <consortium name="Computational R&amp;D Group"/>
            <consortium name="and Sequencing Platform"/>
            <person name="Di Palma F."/>
            <person name="Alfoldi J."/>
            <person name="Johnson J."/>
            <person name="Berlin A."/>
            <person name="Gnerre S."/>
            <person name="Jaffe D."/>
            <person name="MacCallum I."/>
            <person name="Young S."/>
            <person name="Walker B.J."/>
            <person name="Lander E.S."/>
            <person name="Lindblad-Toh K."/>
        </authorList>
    </citation>
    <scope>NUCLEOTIDE SEQUENCE [LARGE SCALE GENOMIC DNA]</scope>
</reference>
<dbReference type="PROSITE" id="PS50002">
    <property type="entry name" value="SH3"/>
    <property type="match status" value="1"/>
</dbReference>
<evidence type="ECO:0000313" key="9">
    <source>
        <dbReference type="Ensembl" id="ENSLOCP00000016187.1"/>
    </source>
</evidence>
<dbReference type="PANTHER" id="PTHR23176:SF104">
    <property type="entry name" value="RHO GTPASE-ACTIVATING PROTEIN 27"/>
    <property type="match status" value="1"/>
</dbReference>
<dbReference type="InterPro" id="IPR001849">
    <property type="entry name" value="PH_domain"/>
</dbReference>
<dbReference type="Gene3D" id="1.10.555.10">
    <property type="entry name" value="Rho GTPase activation protein"/>
    <property type="match status" value="1"/>
</dbReference>
<feature type="domain" description="Rho-GAP" evidence="8">
    <location>
        <begin position="632"/>
        <end position="825"/>
    </location>
</feature>
<dbReference type="InterPro" id="IPR036028">
    <property type="entry name" value="SH3-like_dom_sf"/>
</dbReference>
<dbReference type="InterPro" id="IPR000198">
    <property type="entry name" value="RhoGAP_dom"/>
</dbReference>
<evidence type="ECO:0000256" key="1">
    <source>
        <dbReference type="ARBA" id="ARBA00022443"/>
    </source>
</evidence>
<dbReference type="FunFam" id="2.30.29.30:FF:000206">
    <property type="entry name" value="Rho GTPase activating protein 27"/>
    <property type="match status" value="1"/>
</dbReference>
<dbReference type="Pfam" id="PF00018">
    <property type="entry name" value="SH3_1"/>
    <property type="match status" value="1"/>
</dbReference>
<dbReference type="InterPro" id="IPR011993">
    <property type="entry name" value="PH-like_dom_sf"/>
</dbReference>
<dbReference type="Gene3D" id="2.20.70.10">
    <property type="match status" value="1"/>
</dbReference>
<evidence type="ECO:0000256" key="2">
    <source>
        <dbReference type="ARBA" id="ARBA00022468"/>
    </source>
</evidence>
<dbReference type="Pfam" id="PF00620">
    <property type="entry name" value="RhoGAP"/>
    <property type="match status" value="1"/>
</dbReference>
<dbReference type="EMBL" id="AHAT01028936">
    <property type="status" value="NOT_ANNOTATED_CDS"/>
    <property type="molecule type" value="Genomic_DNA"/>
</dbReference>
<dbReference type="InterPro" id="IPR050729">
    <property type="entry name" value="Rho-GAP"/>
</dbReference>
<dbReference type="STRING" id="7918.ENSLOCP00000016187"/>
<dbReference type="GeneTree" id="ENSGT00950000182860"/>
<dbReference type="SMART" id="SM00326">
    <property type="entry name" value="SH3"/>
    <property type="match status" value="1"/>
</dbReference>
<dbReference type="SUPFAM" id="SSF50729">
    <property type="entry name" value="PH domain-like"/>
    <property type="match status" value="1"/>
</dbReference>
<dbReference type="Pfam" id="PF00397">
    <property type="entry name" value="WW"/>
    <property type="match status" value="1"/>
</dbReference>
<feature type="compositionally biased region" description="Basic and acidic residues" evidence="4">
    <location>
        <begin position="574"/>
        <end position="583"/>
    </location>
</feature>
<dbReference type="eggNOG" id="KOG1450">
    <property type="taxonomic scope" value="Eukaryota"/>
</dbReference>
<dbReference type="GO" id="GO:0007264">
    <property type="term" value="P:small GTPase-mediated signal transduction"/>
    <property type="evidence" value="ECO:0000318"/>
    <property type="project" value="GO_Central"/>
</dbReference>
<dbReference type="SMART" id="SM00324">
    <property type="entry name" value="RhoGAP"/>
    <property type="match status" value="1"/>
</dbReference>
<evidence type="ECO:0000256" key="3">
    <source>
        <dbReference type="PROSITE-ProRule" id="PRU00192"/>
    </source>
</evidence>
<evidence type="ECO:0000313" key="10">
    <source>
        <dbReference type="Proteomes" id="UP000018468"/>
    </source>
</evidence>
<evidence type="ECO:0000256" key="4">
    <source>
        <dbReference type="SAM" id="MobiDB-lite"/>
    </source>
</evidence>
<dbReference type="Gene3D" id="2.30.29.30">
    <property type="entry name" value="Pleckstrin-homology domain (PH domain)/Phosphotyrosine-binding domain (PTB)"/>
    <property type="match status" value="1"/>
</dbReference>
<dbReference type="EMBL" id="AHAT01028938">
    <property type="status" value="NOT_ANNOTATED_CDS"/>
    <property type="molecule type" value="Genomic_DNA"/>
</dbReference>
<feature type="region of interest" description="Disordered" evidence="4">
    <location>
        <begin position="236"/>
        <end position="263"/>
    </location>
</feature>
<dbReference type="SMART" id="SM00456">
    <property type="entry name" value="WW"/>
    <property type="match status" value="2"/>
</dbReference>
<dbReference type="PROSITE" id="PS50238">
    <property type="entry name" value="RHOGAP"/>
    <property type="match status" value="1"/>
</dbReference>
<feature type="region of interest" description="Disordered" evidence="4">
    <location>
        <begin position="280"/>
        <end position="327"/>
    </location>
</feature>
<dbReference type="InParanoid" id="W5N6C8"/>
<reference evidence="9" key="3">
    <citation type="submission" date="2025-09" db="UniProtKB">
        <authorList>
            <consortium name="Ensembl"/>
        </authorList>
    </citation>
    <scope>IDENTIFICATION</scope>
</reference>
<dbReference type="Ensembl" id="ENSLOCT00000016217.1">
    <property type="protein sequence ID" value="ENSLOCP00000016187.1"/>
    <property type="gene ID" value="ENSLOCG00000013141.1"/>
</dbReference>
<dbReference type="OMA" id="NNWEIHT"/>
<dbReference type="HOGENOM" id="CLU_015883_6_2_1"/>
<dbReference type="Pfam" id="PF00169">
    <property type="entry name" value="PH"/>
    <property type="match status" value="1"/>
</dbReference>
<name>W5N6C8_LEPOC</name>
<dbReference type="EMBL" id="AHAT01028937">
    <property type="status" value="NOT_ANNOTATED_CDS"/>
    <property type="molecule type" value="Genomic_DNA"/>
</dbReference>
<dbReference type="SUPFAM" id="SSF51045">
    <property type="entry name" value="WW domain"/>
    <property type="match status" value="1"/>
</dbReference>
<evidence type="ECO:0000259" key="8">
    <source>
        <dbReference type="PROSITE" id="PS50238"/>
    </source>
</evidence>
<dbReference type="InterPro" id="IPR001452">
    <property type="entry name" value="SH3_domain"/>
</dbReference>
<protein>
    <submittedName>
        <fullName evidence="9">Rho GTPase activating protein 27</fullName>
    </submittedName>
</protein>
<accession>W5N6C8</accession>
<dbReference type="FunFam" id="1.10.555.10:FF:000003">
    <property type="entry name" value="Putative rho GTPase-activating protein 12"/>
    <property type="match status" value="1"/>
</dbReference>
<dbReference type="CDD" id="cd04403">
    <property type="entry name" value="RhoGAP_ARHGAP27_15_12_9"/>
    <property type="match status" value="1"/>
</dbReference>
<dbReference type="CDD" id="cd13233">
    <property type="entry name" value="PH_ARHGAP9-like"/>
    <property type="match status" value="1"/>
</dbReference>
<dbReference type="FunCoup" id="W5N6C8">
    <property type="interactions" value="109"/>
</dbReference>
<dbReference type="Bgee" id="ENSLOCG00000013141">
    <property type="expression patterns" value="Expressed in zone of skin and 13 other cell types or tissues"/>
</dbReference>
<feature type="domain" description="PH" evidence="6">
    <location>
        <begin position="435"/>
        <end position="549"/>
    </location>
</feature>
<dbReference type="PROSITE" id="PS50003">
    <property type="entry name" value="PH_DOMAIN"/>
    <property type="match status" value="1"/>
</dbReference>
<dbReference type="SUPFAM" id="SSF50044">
    <property type="entry name" value="SH3-domain"/>
    <property type="match status" value="1"/>
</dbReference>
<dbReference type="GO" id="GO:0005886">
    <property type="term" value="C:plasma membrane"/>
    <property type="evidence" value="ECO:0000318"/>
    <property type="project" value="GO_Central"/>
</dbReference>
<keyword evidence="2" id="KW-0343">GTPase activation</keyword>
<dbReference type="GO" id="GO:0005737">
    <property type="term" value="C:cytoplasm"/>
    <property type="evidence" value="ECO:0000318"/>
    <property type="project" value="GO_Central"/>
</dbReference>
<dbReference type="Gene3D" id="2.30.30.40">
    <property type="entry name" value="SH3 Domains"/>
    <property type="match status" value="1"/>
</dbReference>
<dbReference type="PROSITE" id="PS50020">
    <property type="entry name" value="WW_DOMAIN_2"/>
    <property type="match status" value="1"/>
</dbReference>
<organism evidence="9 10">
    <name type="scientific">Lepisosteus oculatus</name>
    <name type="common">Spotted gar</name>
    <dbReference type="NCBI Taxonomy" id="7918"/>
    <lineage>
        <taxon>Eukaryota</taxon>
        <taxon>Metazoa</taxon>
        <taxon>Chordata</taxon>
        <taxon>Craniata</taxon>
        <taxon>Vertebrata</taxon>
        <taxon>Euteleostomi</taxon>
        <taxon>Actinopterygii</taxon>
        <taxon>Neopterygii</taxon>
        <taxon>Holostei</taxon>
        <taxon>Semionotiformes</taxon>
        <taxon>Lepisosteidae</taxon>
        <taxon>Lepisosteus</taxon>
    </lineage>
</organism>
<proteinExistence type="predicted"/>
<evidence type="ECO:0000259" key="6">
    <source>
        <dbReference type="PROSITE" id="PS50003"/>
    </source>
</evidence>
<feature type="region of interest" description="Disordered" evidence="4">
    <location>
        <begin position="554"/>
        <end position="601"/>
    </location>
</feature>
<keyword evidence="1 3" id="KW-0728">SH3 domain</keyword>